<accession>D4TX79</accession>
<proteinExistence type="predicted"/>
<dbReference type="AlphaFoldDB" id="D4TX79"/>
<dbReference type="EMBL" id="ACYT02000015">
    <property type="protein sequence ID" value="EFF80530.1"/>
    <property type="molecule type" value="Genomic_DNA"/>
</dbReference>
<organism evidence="1 2">
    <name type="scientific">Schaalia odontolytica F0309</name>
    <dbReference type="NCBI Taxonomy" id="649742"/>
    <lineage>
        <taxon>Bacteria</taxon>
        <taxon>Bacillati</taxon>
        <taxon>Actinomycetota</taxon>
        <taxon>Actinomycetes</taxon>
        <taxon>Actinomycetales</taxon>
        <taxon>Actinomycetaceae</taxon>
        <taxon>Schaalia</taxon>
    </lineage>
</organism>
<reference evidence="1 2" key="1">
    <citation type="submission" date="2009-10" db="EMBL/GenBank/DDBJ databases">
        <authorList>
            <person name="Weinstock G."/>
            <person name="Sodergren E."/>
            <person name="Clifton S."/>
            <person name="Fulton L."/>
            <person name="Fulton B."/>
            <person name="Courtney L."/>
            <person name="Fronick C."/>
            <person name="Harrison M."/>
            <person name="Strong C."/>
            <person name="Farmer C."/>
            <person name="Delahaunty K."/>
            <person name="Markovic C."/>
            <person name="Hall O."/>
            <person name="Minx P."/>
            <person name="Tomlinson C."/>
            <person name="Mitreva M."/>
            <person name="Nelson J."/>
            <person name="Hou S."/>
            <person name="Wollam A."/>
            <person name="Pepin K.H."/>
            <person name="Johnson M."/>
            <person name="Bhonagiri V."/>
            <person name="Nash W.E."/>
            <person name="Warren W."/>
            <person name="Chinwalla A."/>
            <person name="Mardis E.R."/>
            <person name="Wilson R.K."/>
        </authorList>
    </citation>
    <scope>NUCLEOTIDE SEQUENCE [LARGE SCALE GENOMIC DNA]</scope>
    <source>
        <strain evidence="1 2">F0309</strain>
    </source>
</reference>
<comment type="caution">
    <text evidence="1">The sequence shown here is derived from an EMBL/GenBank/DDBJ whole genome shotgun (WGS) entry which is preliminary data.</text>
</comment>
<gene>
    <name evidence="1" type="ORF">HMPREF0970_00536</name>
</gene>
<evidence type="ECO:0000313" key="2">
    <source>
        <dbReference type="Proteomes" id="UP000003150"/>
    </source>
</evidence>
<dbReference type="Proteomes" id="UP000003150">
    <property type="component" value="Unassembled WGS sequence"/>
</dbReference>
<protein>
    <submittedName>
        <fullName evidence="1">Uncharacterized protein</fullName>
    </submittedName>
</protein>
<evidence type="ECO:0000313" key="1">
    <source>
        <dbReference type="EMBL" id="EFF80530.1"/>
    </source>
</evidence>
<name>D4TX79_9ACTO</name>
<dbReference type="HOGENOM" id="CLU_214154_0_0_11"/>
<sequence length="52" mass="5834">MPSPWKRSTWRLNAPFGARCFLTRSRVAHASDGIPSLNAPFGARCFLTKCRP</sequence>